<dbReference type="EMBL" id="KB097773">
    <property type="protein sequence ID" value="ESN90101.1"/>
    <property type="molecule type" value="Genomic_DNA"/>
</dbReference>
<dbReference type="EMBL" id="AMQM01008416">
    <property type="status" value="NOT_ANNOTATED_CDS"/>
    <property type="molecule type" value="Genomic_DNA"/>
</dbReference>
<organism evidence="3 4">
    <name type="scientific">Helobdella robusta</name>
    <name type="common">Californian leech</name>
    <dbReference type="NCBI Taxonomy" id="6412"/>
    <lineage>
        <taxon>Eukaryota</taxon>
        <taxon>Metazoa</taxon>
        <taxon>Spiralia</taxon>
        <taxon>Lophotrochozoa</taxon>
        <taxon>Annelida</taxon>
        <taxon>Clitellata</taxon>
        <taxon>Hirudinea</taxon>
        <taxon>Rhynchobdellida</taxon>
        <taxon>Glossiphoniidae</taxon>
        <taxon>Helobdella</taxon>
    </lineage>
</organism>
<evidence type="ECO:0000313" key="2">
    <source>
        <dbReference type="EMBL" id="ESN90101.1"/>
    </source>
</evidence>
<dbReference type="RefSeq" id="XP_009031771.1">
    <property type="nucleotide sequence ID" value="XM_009033523.1"/>
</dbReference>
<evidence type="ECO:0000256" key="1">
    <source>
        <dbReference type="SAM" id="MobiDB-lite"/>
    </source>
</evidence>
<accession>T1FIR3</accession>
<reference evidence="2 4" key="2">
    <citation type="journal article" date="2013" name="Nature">
        <title>Insights into bilaterian evolution from three spiralian genomes.</title>
        <authorList>
            <person name="Simakov O."/>
            <person name="Marletaz F."/>
            <person name="Cho S.J."/>
            <person name="Edsinger-Gonzales E."/>
            <person name="Havlak P."/>
            <person name="Hellsten U."/>
            <person name="Kuo D.H."/>
            <person name="Larsson T."/>
            <person name="Lv J."/>
            <person name="Arendt D."/>
            <person name="Savage R."/>
            <person name="Osoegawa K."/>
            <person name="de Jong P."/>
            <person name="Grimwood J."/>
            <person name="Chapman J.A."/>
            <person name="Shapiro H."/>
            <person name="Aerts A."/>
            <person name="Otillar R.P."/>
            <person name="Terry A.Y."/>
            <person name="Boore J.L."/>
            <person name="Grigoriev I.V."/>
            <person name="Lindberg D.R."/>
            <person name="Seaver E.C."/>
            <person name="Weisblat D.A."/>
            <person name="Putnam N.H."/>
            <person name="Rokhsar D.S."/>
        </authorList>
    </citation>
    <scope>NUCLEOTIDE SEQUENCE</scope>
</reference>
<dbReference type="GeneID" id="20208712"/>
<reference evidence="3" key="3">
    <citation type="submission" date="2015-06" db="UniProtKB">
        <authorList>
            <consortium name="EnsemblMetazoa"/>
        </authorList>
    </citation>
    <scope>IDENTIFICATION</scope>
</reference>
<evidence type="ECO:0000313" key="3">
    <source>
        <dbReference type="EnsemblMetazoa" id="HelroP182795"/>
    </source>
</evidence>
<dbReference type="HOGENOM" id="CLU_2266643_0_0_1"/>
<gene>
    <name evidence="3" type="primary">20208712</name>
    <name evidence="2" type="ORF">HELRODRAFT_182795</name>
</gene>
<dbReference type="KEGG" id="hro:HELRODRAFT_182795"/>
<dbReference type="CTD" id="20208712"/>
<protein>
    <submittedName>
        <fullName evidence="2 3">Uncharacterized protein</fullName>
    </submittedName>
</protein>
<reference evidence="4" key="1">
    <citation type="submission" date="2012-12" db="EMBL/GenBank/DDBJ databases">
        <authorList>
            <person name="Hellsten U."/>
            <person name="Grimwood J."/>
            <person name="Chapman J.A."/>
            <person name="Shapiro H."/>
            <person name="Aerts A."/>
            <person name="Otillar R.P."/>
            <person name="Terry A.Y."/>
            <person name="Boore J.L."/>
            <person name="Simakov O."/>
            <person name="Marletaz F."/>
            <person name="Cho S.-J."/>
            <person name="Edsinger-Gonzales E."/>
            <person name="Havlak P."/>
            <person name="Kuo D.-H."/>
            <person name="Larsson T."/>
            <person name="Lv J."/>
            <person name="Arendt D."/>
            <person name="Savage R."/>
            <person name="Osoegawa K."/>
            <person name="de Jong P."/>
            <person name="Lindberg D.R."/>
            <person name="Seaver E.C."/>
            <person name="Weisblat D.A."/>
            <person name="Putnam N.H."/>
            <person name="Grigoriev I.V."/>
            <person name="Rokhsar D.S."/>
        </authorList>
    </citation>
    <scope>NUCLEOTIDE SEQUENCE</scope>
</reference>
<proteinExistence type="predicted"/>
<dbReference type="InParanoid" id="T1FIR3"/>
<keyword evidence="4" id="KW-1185">Reference proteome</keyword>
<sequence>MSGVLVSASDNIGTPGYRAPSPPPKVGSEHAATQVCLYNLAQHADATVHENIIDNKMRHRSNRLPESSNTICPKLKEYYRPCTRDAVLAHAFKVDEPCVDVVW</sequence>
<name>T1FIR3_HELRO</name>
<feature type="region of interest" description="Disordered" evidence="1">
    <location>
        <begin position="1"/>
        <end position="28"/>
    </location>
</feature>
<dbReference type="AlphaFoldDB" id="T1FIR3"/>
<dbReference type="EnsemblMetazoa" id="HelroT182795">
    <property type="protein sequence ID" value="HelroP182795"/>
    <property type="gene ID" value="HelroG182795"/>
</dbReference>
<evidence type="ECO:0000313" key="4">
    <source>
        <dbReference type="Proteomes" id="UP000015101"/>
    </source>
</evidence>
<dbReference type="Proteomes" id="UP000015101">
    <property type="component" value="Unassembled WGS sequence"/>
</dbReference>